<comment type="caution">
    <text evidence="1">The sequence shown here is derived from an EMBL/GenBank/DDBJ whole genome shotgun (WGS) entry which is preliminary data.</text>
</comment>
<accession>A0A1Z5IQR7</accession>
<proteinExistence type="predicted"/>
<organism evidence="1 2">
    <name type="scientific">Secundilactobacillus pentosiphilus</name>
    <dbReference type="NCBI Taxonomy" id="1714682"/>
    <lineage>
        <taxon>Bacteria</taxon>
        <taxon>Bacillati</taxon>
        <taxon>Bacillota</taxon>
        <taxon>Bacilli</taxon>
        <taxon>Lactobacillales</taxon>
        <taxon>Lactobacillaceae</taxon>
        <taxon>Secundilactobacillus</taxon>
    </lineage>
</organism>
<keyword evidence="2" id="KW-1185">Reference proteome</keyword>
<evidence type="ECO:0000313" key="1">
    <source>
        <dbReference type="EMBL" id="GAX04115.1"/>
    </source>
</evidence>
<sequence>MPNEDRLYHQLENQYYDQQDAYQLTETPTECNYDEPLEEGQCYWQVQHGWNELVYIGDDLDDINEYMEATYEDGGGYATYYDAVTALTDEEGTGVKYVIYANEEIKKYDKIPNRN</sequence>
<gene>
    <name evidence="1" type="ORF">IWT140_01752</name>
</gene>
<dbReference type="Proteomes" id="UP000198430">
    <property type="component" value="Unassembled WGS sequence"/>
</dbReference>
<name>A0A1Z5IQR7_9LACO</name>
<reference evidence="1 2" key="1">
    <citation type="submission" date="2015-11" db="EMBL/GenBank/DDBJ databases">
        <title>Draft genome sequences of new species of the genus Lactobacillus isolated from orchardgrass silage.</title>
        <authorList>
            <person name="Tohno M."/>
            <person name="Tanizawa Y."/>
            <person name="Arita M."/>
        </authorList>
    </citation>
    <scope>NUCLEOTIDE SEQUENCE [LARGE SCALE GENOMIC DNA]</scope>
    <source>
        <strain evidence="1 2">IWT140</strain>
    </source>
</reference>
<evidence type="ECO:0000313" key="2">
    <source>
        <dbReference type="Proteomes" id="UP000198430"/>
    </source>
</evidence>
<dbReference type="AlphaFoldDB" id="A0A1Z5IQR7"/>
<protein>
    <submittedName>
        <fullName evidence="1">Uncharacterized protein</fullName>
    </submittedName>
</protein>
<dbReference type="EMBL" id="BCMH01000012">
    <property type="protein sequence ID" value="GAX04115.1"/>
    <property type="molecule type" value="Genomic_DNA"/>
</dbReference>
<dbReference type="RefSeq" id="WP_089089070.1">
    <property type="nucleotide sequence ID" value="NZ_BCMH01000012.1"/>
</dbReference>